<reference evidence="1 2" key="1">
    <citation type="submission" date="2020-05" db="EMBL/GenBank/DDBJ databases">
        <title>FDA dAtabase for Regulatory Grade micrObial Sequences (FDA-ARGOS): Supporting development and validation of Infectious Disease Dx tests.</title>
        <authorList>
            <person name="Moreno J."/>
            <person name="Tallon L."/>
            <person name="Sadzewicz L."/>
            <person name="Zhao X."/>
            <person name="Vavikolanu K."/>
            <person name="Mehta A."/>
            <person name="Aluvathingal J."/>
            <person name="Nadendla S."/>
            <person name="Myers T."/>
            <person name="Yan Y."/>
            <person name="Sichtig H."/>
        </authorList>
    </citation>
    <scope>NUCLEOTIDE SEQUENCE [LARGE SCALE GENOMIC DNA]</scope>
    <source>
        <strain evidence="1 2">FDAARGOS_760</strain>
    </source>
</reference>
<accession>A0A7D4FXI1</accession>
<organism evidence="1 2">
    <name type="scientific">Prevotella melaninogenica</name>
    <dbReference type="NCBI Taxonomy" id="28132"/>
    <lineage>
        <taxon>Bacteria</taxon>
        <taxon>Pseudomonadati</taxon>
        <taxon>Bacteroidota</taxon>
        <taxon>Bacteroidia</taxon>
        <taxon>Bacteroidales</taxon>
        <taxon>Prevotellaceae</taxon>
        <taxon>Prevotella</taxon>
    </lineage>
</organism>
<dbReference type="AlphaFoldDB" id="A0A7D4FXI1"/>
<gene>
    <name evidence="1" type="ORF">FIU21_04570</name>
</gene>
<dbReference type="Proteomes" id="UP000500843">
    <property type="component" value="Chromosome 1"/>
</dbReference>
<evidence type="ECO:0000313" key="1">
    <source>
        <dbReference type="EMBL" id="QKH88225.1"/>
    </source>
</evidence>
<evidence type="ECO:0000313" key="2">
    <source>
        <dbReference type="Proteomes" id="UP000500843"/>
    </source>
</evidence>
<name>A0A7D4FXI1_9BACT</name>
<sequence>MERQGCIDLRTGKGEQIDFSNPPFHISFTHNKGSYVKWYVCRVTIYGPEYFVIDAETKELINHGKTLNLQ</sequence>
<protein>
    <submittedName>
        <fullName evidence="1">Uncharacterized protein</fullName>
    </submittedName>
</protein>
<dbReference type="RefSeq" id="WP_004360367.1">
    <property type="nucleotide sequence ID" value="NZ_CP054010.1"/>
</dbReference>
<dbReference type="EMBL" id="CP054010">
    <property type="protein sequence ID" value="QKH88225.1"/>
    <property type="molecule type" value="Genomic_DNA"/>
</dbReference>
<proteinExistence type="predicted"/>